<feature type="compositionally biased region" description="Basic and acidic residues" evidence="1">
    <location>
        <begin position="145"/>
        <end position="155"/>
    </location>
</feature>
<feature type="compositionally biased region" description="Basic and acidic residues" evidence="1">
    <location>
        <begin position="356"/>
        <end position="365"/>
    </location>
</feature>
<keyword evidence="3" id="KW-1185">Reference proteome</keyword>
<name>A0AAU9URU7_EUPED</name>
<feature type="region of interest" description="Disordered" evidence="1">
    <location>
        <begin position="614"/>
        <end position="638"/>
    </location>
</feature>
<feature type="region of interest" description="Disordered" evidence="1">
    <location>
        <begin position="347"/>
        <end position="590"/>
    </location>
</feature>
<comment type="caution">
    <text evidence="2">The sequence shown here is derived from an EMBL/GenBank/DDBJ whole genome shotgun (WGS) entry which is preliminary data.</text>
</comment>
<feature type="compositionally biased region" description="Basic and acidic residues" evidence="1">
    <location>
        <begin position="374"/>
        <end position="385"/>
    </location>
</feature>
<accession>A0AAU9URU7</accession>
<feature type="compositionally biased region" description="Polar residues" evidence="1">
    <location>
        <begin position="409"/>
        <end position="422"/>
    </location>
</feature>
<sequence length="688" mass="77717">MSAAEDIEVISDKEDGDEMASLQLLEKRDCTKSIEETEGSVDLNSVNKDVRGTADVTNDESSETISKNTEEILLGNVAQEERETGDSDNQDEEMQLRWDDDELDEDDIKNEEELLGEGSSDTPKYPLSLQDEIIKTIEDEEKLLESEIDESKESPSDSTMDNMFVPKMDHNLNKPDIMLEIPSHELIEFSDDEEDLTNNLKMSPDMETDEEVSNANDIPMEEVQADIHKEAVSETPKEIIDENALEKEAKLAADILAKELNAMENDENVITGLTEINEEIHEDELLKDDPEEEKLLKEQTDKTDETFEIRNKVMEDIVKPASESQEDNIQEMEDKITDLCEEMLLATDENESEVDLENKDLKSESPVDIPHNITETKDVTDDSVKSKVVNTESNTVSKPPLTSGKELKINQTTSTESASNDNTETKIPDTVSLKETIKEKNVLDDPIIDPETKKSISDPQPSTSAIELETLQKESFENDIQTMENNSQEEITDTTEKADLKLQNDPSIDQSIKESVKQSDTKLQKNDIEAKDTLPSTSGNQEVEKSPELPITTDESVNETAVELPAQSIVDEPQPSTSFASDTKGPESSMFGSMMVQETSKDVPEMTDSLGLLAESSRVMEEDEEQEYDDDVEDEDDFDQDQDDVYLSLLMNENENWYDLISYYELVHFKFWRLHLGEKMKVKTSYPD</sequence>
<evidence type="ECO:0000313" key="2">
    <source>
        <dbReference type="EMBL" id="CAH2101893.1"/>
    </source>
</evidence>
<feature type="compositionally biased region" description="Basic and acidic residues" evidence="1">
    <location>
        <begin position="511"/>
        <end position="532"/>
    </location>
</feature>
<gene>
    <name evidence="2" type="ORF">EEDITHA_LOCUS16604</name>
</gene>
<dbReference type="Proteomes" id="UP001153954">
    <property type="component" value="Unassembled WGS sequence"/>
</dbReference>
<feature type="compositionally biased region" description="Acidic residues" evidence="1">
    <location>
        <begin position="621"/>
        <end position="638"/>
    </location>
</feature>
<dbReference type="AlphaFoldDB" id="A0AAU9URU7"/>
<protein>
    <submittedName>
        <fullName evidence="2">Uncharacterized protein</fullName>
    </submittedName>
</protein>
<feature type="compositionally biased region" description="Acidic residues" evidence="1">
    <location>
        <begin position="86"/>
        <end position="115"/>
    </location>
</feature>
<evidence type="ECO:0000313" key="3">
    <source>
        <dbReference type="Proteomes" id="UP001153954"/>
    </source>
</evidence>
<feature type="region of interest" description="Disordered" evidence="1">
    <location>
        <begin position="53"/>
        <end position="127"/>
    </location>
</feature>
<evidence type="ECO:0000256" key="1">
    <source>
        <dbReference type="SAM" id="MobiDB-lite"/>
    </source>
</evidence>
<feature type="region of interest" description="Disordered" evidence="1">
    <location>
        <begin position="282"/>
        <end position="302"/>
    </location>
</feature>
<feature type="compositionally biased region" description="Polar residues" evidence="1">
    <location>
        <begin position="478"/>
        <end position="489"/>
    </location>
</feature>
<feature type="compositionally biased region" description="Basic and acidic residues" evidence="1">
    <location>
        <begin position="283"/>
        <end position="302"/>
    </location>
</feature>
<organism evidence="2 3">
    <name type="scientific">Euphydryas editha</name>
    <name type="common">Edith's checkerspot</name>
    <dbReference type="NCBI Taxonomy" id="104508"/>
    <lineage>
        <taxon>Eukaryota</taxon>
        <taxon>Metazoa</taxon>
        <taxon>Ecdysozoa</taxon>
        <taxon>Arthropoda</taxon>
        <taxon>Hexapoda</taxon>
        <taxon>Insecta</taxon>
        <taxon>Pterygota</taxon>
        <taxon>Neoptera</taxon>
        <taxon>Endopterygota</taxon>
        <taxon>Lepidoptera</taxon>
        <taxon>Glossata</taxon>
        <taxon>Ditrysia</taxon>
        <taxon>Papilionoidea</taxon>
        <taxon>Nymphalidae</taxon>
        <taxon>Nymphalinae</taxon>
        <taxon>Euphydryas</taxon>
    </lineage>
</organism>
<proteinExistence type="predicted"/>
<reference evidence="2" key="1">
    <citation type="submission" date="2022-03" db="EMBL/GenBank/DDBJ databases">
        <authorList>
            <person name="Tunstrom K."/>
        </authorList>
    </citation>
    <scope>NUCLEOTIDE SEQUENCE</scope>
</reference>
<dbReference type="EMBL" id="CAKOGL010000024">
    <property type="protein sequence ID" value="CAH2101893.1"/>
    <property type="molecule type" value="Genomic_DNA"/>
</dbReference>
<feature type="region of interest" description="Disordered" evidence="1">
    <location>
        <begin position="145"/>
        <end position="168"/>
    </location>
</feature>